<gene>
    <name evidence="1" type="ORF">ACFFK0_17055</name>
</gene>
<comment type="caution">
    <text evidence="1">The sequence shown here is derived from an EMBL/GenBank/DDBJ whole genome shotgun (WGS) entry which is preliminary data.</text>
</comment>
<evidence type="ECO:0000313" key="1">
    <source>
        <dbReference type="EMBL" id="MFC0214139.1"/>
    </source>
</evidence>
<evidence type="ECO:0000313" key="2">
    <source>
        <dbReference type="Proteomes" id="UP001589776"/>
    </source>
</evidence>
<sequence>MVDFLFHYFDESVGPFRNLSDLEPEAAKHVLQEIRVQNKGFTSRRSADYLFIRRSLEAKARELFIEKGGRPARPLPHYMTFGECPWLLEWYENGKELRIPITHFDPLPTMRVQDGRKYRGQVYTLHEIYQVIREFGRNYDGKGGSERYIEVQIWDDTPLTAWLSL</sequence>
<proteinExistence type="predicted"/>
<dbReference type="Proteomes" id="UP001589776">
    <property type="component" value="Unassembled WGS sequence"/>
</dbReference>
<dbReference type="EMBL" id="JBHLWN010000069">
    <property type="protein sequence ID" value="MFC0214139.1"/>
    <property type="molecule type" value="Genomic_DNA"/>
</dbReference>
<protein>
    <submittedName>
        <fullName evidence="1">Uncharacterized protein</fullName>
    </submittedName>
</protein>
<organism evidence="1 2">
    <name type="scientific">Paenibacillus chartarius</name>
    <dbReference type="NCBI Taxonomy" id="747481"/>
    <lineage>
        <taxon>Bacteria</taxon>
        <taxon>Bacillati</taxon>
        <taxon>Bacillota</taxon>
        <taxon>Bacilli</taxon>
        <taxon>Bacillales</taxon>
        <taxon>Paenibacillaceae</taxon>
        <taxon>Paenibacillus</taxon>
    </lineage>
</organism>
<dbReference type="RefSeq" id="WP_377471487.1">
    <property type="nucleotide sequence ID" value="NZ_JBHLWN010000069.1"/>
</dbReference>
<keyword evidence="2" id="KW-1185">Reference proteome</keyword>
<accession>A0ABV6DNC7</accession>
<reference evidence="1 2" key="1">
    <citation type="submission" date="2024-09" db="EMBL/GenBank/DDBJ databases">
        <authorList>
            <person name="Sun Q."/>
            <person name="Mori K."/>
        </authorList>
    </citation>
    <scope>NUCLEOTIDE SEQUENCE [LARGE SCALE GENOMIC DNA]</scope>
    <source>
        <strain evidence="1 2">CCM 7759</strain>
    </source>
</reference>
<name>A0ABV6DNC7_9BACL</name>